<sequence>MHKDKAVLSAEYSPQTHTFRKITEVHDASHYPVGTFVKGSISLDLLNDWWVWRGIPDYRVDLKRLLKRLGVADRLDLLEEEFGLSLSDHYWLRQERVNASYEELNYFHRSFDQEGFARSMFRQMDFQPQDTALRTPGNTLCGFHRKAWVRRDNKLFLLKGSVTRYQEEPFNEWLAWQAAKRLGIYAVPYRVETYENQIVSVCPEMLNLHTDLVPARDAMKTLKIPSGESEIDCFLELLEQHGITDVDDKFDEMLILDFLLLNSDRHNQNFGILVNADTNQWIDLAPIFDTGSAMGCFTGTDELPYEETHEDCKLFSRKHFRHDELGELIMNPGRFDFSVLDDLPEAYERKLASFQEVTRISDHRIEALSNLLRRRISKLKHLQ</sequence>
<evidence type="ECO:0000256" key="2">
    <source>
        <dbReference type="ARBA" id="ARBA00022777"/>
    </source>
</evidence>
<feature type="domain" description="HipA-like C-terminal" evidence="3">
    <location>
        <begin position="141"/>
        <end position="294"/>
    </location>
</feature>
<evidence type="ECO:0000313" key="4">
    <source>
        <dbReference type="EMBL" id="MSS59187.1"/>
    </source>
</evidence>
<evidence type="ECO:0000259" key="3">
    <source>
        <dbReference type="Pfam" id="PF07804"/>
    </source>
</evidence>
<accession>A0A7X2NTA8</accession>
<keyword evidence="5" id="KW-1185">Reference proteome</keyword>
<dbReference type="Proteomes" id="UP000461880">
    <property type="component" value="Unassembled WGS sequence"/>
</dbReference>
<dbReference type="RefSeq" id="WP_154505352.1">
    <property type="nucleotide sequence ID" value="NZ_VUMN01000025.1"/>
</dbReference>
<dbReference type="AlphaFoldDB" id="A0A7X2NTA8"/>
<dbReference type="GO" id="GO:0016301">
    <property type="term" value="F:kinase activity"/>
    <property type="evidence" value="ECO:0007669"/>
    <property type="project" value="UniProtKB-KW"/>
</dbReference>
<dbReference type="Pfam" id="PF07804">
    <property type="entry name" value="HipA_C"/>
    <property type="match status" value="1"/>
</dbReference>
<dbReference type="EMBL" id="VUMN01000025">
    <property type="protein sequence ID" value="MSS59187.1"/>
    <property type="molecule type" value="Genomic_DNA"/>
</dbReference>
<comment type="caution">
    <text evidence="4">The sequence shown here is derived from an EMBL/GenBank/DDBJ whole genome shotgun (WGS) entry which is preliminary data.</text>
</comment>
<reference evidence="4 5" key="1">
    <citation type="submission" date="2019-08" db="EMBL/GenBank/DDBJ databases">
        <title>In-depth cultivation of the pig gut microbiome towards novel bacterial diversity and tailored functional studies.</title>
        <authorList>
            <person name="Wylensek D."/>
            <person name="Hitch T.C.A."/>
            <person name="Clavel T."/>
        </authorList>
    </citation>
    <scope>NUCLEOTIDE SEQUENCE [LARGE SCALE GENOMIC DNA]</scope>
    <source>
        <strain evidence="4 5">Oil+RF-744-GAM-WT-6</strain>
    </source>
</reference>
<name>A0A7X2NTA8_9FIRM</name>
<evidence type="ECO:0000313" key="5">
    <source>
        <dbReference type="Proteomes" id="UP000461880"/>
    </source>
</evidence>
<evidence type="ECO:0000256" key="1">
    <source>
        <dbReference type="ARBA" id="ARBA00022679"/>
    </source>
</evidence>
<organism evidence="4 5">
    <name type="scientific">Stecheria intestinalis</name>
    <dbReference type="NCBI Taxonomy" id="2606630"/>
    <lineage>
        <taxon>Bacteria</taxon>
        <taxon>Bacillati</taxon>
        <taxon>Bacillota</taxon>
        <taxon>Erysipelotrichia</taxon>
        <taxon>Erysipelotrichales</taxon>
        <taxon>Erysipelotrichaceae</taxon>
        <taxon>Stecheria</taxon>
    </lineage>
</organism>
<keyword evidence="2" id="KW-0418">Kinase</keyword>
<protein>
    <recommendedName>
        <fullName evidence="3">HipA-like C-terminal domain-containing protein</fullName>
    </recommendedName>
</protein>
<dbReference type="Gene3D" id="1.10.1070.20">
    <property type="match status" value="1"/>
</dbReference>
<keyword evidence="1" id="KW-0808">Transferase</keyword>
<gene>
    <name evidence="4" type="ORF">FYJ51_09800</name>
</gene>
<proteinExistence type="predicted"/>
<dbReference type="InterPro" id="IPR012893">
    <property type="entry name" value="HipA-like_C"/>
</dbReference>